<dbReference type="CDD" id="cd00109">
    <property type="entry name" value="Kunitz-type"/>
    <property type="match status" value="1"/>
</dbReference>
<sequence>MQGGDECGSRSTMNSCRIALTVVLFCTCLVFFTSARLEVCNEPMDEGLHGDKIGIRLYYDKTTERCKPFAYRGAGGNGNRFFTDRQCMKRCSTLAEQIYPDDDRVCLLEKDLGHCKGTYLLWYFDHALKKCRTFIYGGCAGNGNRFVNETTCCQKCAHAPACEQTGKEDEGPDVGLVLGITVGCTAAVILVSALAIFLQKIVKKYSTREKKQNKPLANMEMY</sequence>
<evidence type="ECO:0000313" key="4">
    <source>
        <dbReference type="EMBL" id="TFK07094.1"/>
    </source>
</evidence>
<keyword evidence="2" id="KW-0812">Transmembrane</keyword>
<keyword evidence="1" id="KW-1015">Disulfide bond</keyword>
<dbReference type="CDD" id="cd22593">
    <property type="entry name" value="Kunitz_conkunitzin"/>
    <property type="match status" value="1"/>
</dbReference>
<dbReference type="PRINTS" id="PR00759">
    <property type="entry name" value="BASICPTASE"/>
</dbReference>
<accession>A0A4D9EM26</accession>
<dbReference type="PROSITE" id="PS50279">
    <property type="entry name" value="BPTI_KUNITZ_2"/>
    <property type="match status" value="2"/>
</dbReference>
<keyword evidence="2" id="KW-1133">Transmembrane helix</keyword>
<evidence type="ECO:0000256" key="1">
    <source>
        <dbReference type="ARBA" id="ARBA00023157"/>
    </source>
</evidence>
<protein>
    <submittedName>
        <fullName evidence="4">Cullin-3</fullName>
    </submittedName>
</protein>
<dbReference type="InterPro" id="IPR002223">
    <property type="entry name" value="Kunitz_BPTI"/>
</dbReference>
<dbReference type="PROSITE" id="PS00280">
    <property type="entry name" value="BPTI_KUNITZ_1"/>
    <property type="match status" value="1"/>
</dbReference>
<name>A0A4D9EM26_9SAUR</name>
<dbReference type="EMBL" id="QXTE01000089">
    <property type="protein sequence ID" value="TFK07094.1"/>
    <property type="molecule type" value="Genomic_DNA"/>
</dbReference>
<dbReference type="InterPro" id="IPR036880">
    <property type="entry name" value="Kunitz_BPTI_sf"/>
</dbReference>
<gene>
    <name evidence="4" type="ORF">DR999_PMT10106</name>
</gene>
<feature type="domain" description="BPTI/Kunitz inhibitor" evidence="3">
    <location>
        <begin position="106"/>
        <end position="156"/>
    </location>
</feature>
<dbReference type="GO" id="GO:0005615">
    <property type="term" value="C:extracellular space"/>
    <property type="evidence" value="ECO:0007669"/>
    <property type="project" value="TreeGrafter"/>
</dbReference>
<proteinExistence type="predicted"/>
<feature type="transmembrane region" description="Helical" evidence="2">
    <location>
        <begin position="18"/>
        <end position="37"/>
    </location>
</feature>
<dbReference type="Proteomes" id="UP000297703">
    <property type="component" value="Unassembled WGS sequence"/>
</dbReference>
<dbReference type="AlphaFoldDB" id="A0A4D9EM26"/>
<evidence type="ECO:0000256" key="2">
    <source>
        <dbReference type="SAM" id="Phobius"/>
    </source>
</evidence>
<dbReference type="SUPFAM" id="SSF57362">
    <property type="entry name" value="BPTI-like"/>
    <property type="match status" value="2"/>
</dbReference>
<dbReference type="PANTHER" id="PTHR10083">
    <property type="entry name" value="KUNITZ-TYPE PROTEASE INHIBITOR-RELATED"/>
    <property type="match status" value="1"/>
</dbReference>
<dbReference type="PANTHER" id="PTHR10083:SF374">
    <property type="entry name" value="BPTI_KUNITZ INHIBITOR DOMAIN-CONTAINING PROTEIN"/>
    <property type="match status" value="1"/>
</dbReference>
<dbReference type="Pfam" id="PF00014">
    <property type="entry name" value="Kunitz_BPTI"/>
    <property type="match status" value="2"/>
</dbReference>
<evidence type="ECO:0000259" key="3">
    <source>
        <dbReference type="PROSITE" id="PS50279"/>
    </source>
</evidence>
<reference evidence="4 5" key="1">
    <citation type="submission" date="2019-04" db="EMBL/GenBank/DDBJ databases">
        <title>Draft genome of the big-headed turtle Platysternon megacephalum.</title>
        <authorList>
            <person name="Gong S."/>
        </authorList>
    </citation>
    <scope>NUCLEOTIDE SEQUENCE [LARGE SCALE GENOMIC DNA]</scope>
    <source>
        <strain evidence="4">DO16091913</strain>
        <tissue evidence="4">Muscle</tissue>
    </source>
</reference>
<dbReference type="OrthoDB" id="9949223at2759"/>
<dbReference type="GO" id="GO:0004867">
    <property type="term" value="F:serine-type endopeptidase inhibitor activity"/>
    <property type="evidence" value="ECO:0007669"/>
    <property type="project" value="InterPro"/>
</dbReference>
<organism evidence="4 5">
    <name type="scientific">Platysternon megacephalum</name>
    <name type="common">big-headed turtle</name>
    <dbReference type="NCBI Taxonomy" id="55544"/>
    <lineage>
        <taxon>Eukaryota</taxon>
        <taxon>Metazoa</taxon>
        <taxon>Chordata</taxon>
        <taxon>Craniata</taxon>
        <taxon>Vertebrata</taxon>
        <taxon>Euteleostomi</taxon>
        <taxon>Archelosauria</taxon>
        <taxon>Testudinata</taxon>
        <taxon>Testudines</taxon>
        <taxon>Cryptodira</taxon>
        <taxon>Durocryptodira</taxon>
        <taxon>Testudinoidea</taxon>
        <taxon>Platysternidae</taxon>
        <taxon>Platysternon</taxon>
    </lineage>
</organism>
<evidence type="ECO:0000313" key="5">
    <source>
        <dbReference type="Proteomes" id="UP000297703"/>
    </source>
</evidence>
<dbReference type="Gene3D" id="4.10.410.10">
    <property type="entry name" value="Pancreatic trypsin inhibitor Kunitz domain"/>
    <property type="match status" value="2"/>
</dbReference>
<dbReference type="InterPro" id="IPR020901">
    <property type="entry name" value="Prtase_inh_Kunz-CS"/>
</dbReference>
<dbReference type="InterPro" id="IPR050098">
    <property type="entry name" value="TFPI/VKTCI-like"/>
</dbReference>
<comment type="caution">
    <text evidence="4">The sequence shown here is derived from an EMBL/GenBank/DDBJ whole genome shotgun (WGS) entry which is preliminary data.</text>
</comment>
<dbReference type="SMART" id="SM00131">
    <property type="entry name" value="KU"/>
    <property type="match status" value="2"/>
</dbReference>
<keyword evidence="5" id="KW-1185">Reference proteome</keyword>
<keyword evidence="2" id="KW-0472">Membrane</keyword>
<reference evidence="4 5" key="2">
    <citation type="submission" date="2019-04" db="EMBL/GenBank/DDBJ databases">
        <title>The genome sequence of big-headed turtle.</title>
        <authorList>
            <person name="Gong S."/>
        </authorList>
    </citation>
    <scope>NUCLEOTIDE SEQUENCE [LARGE SCALE GENOMIC DNA]</scope>
    <source>
        <strain evidence="4">DO16091913</strain>
        <tissue evidence="4">Muscle</tissue>
    </source>
</reference>
<feature type="transmembrane region" description="Helical" evidence="2">
    <location>
        <begin position="176"/>
        <end position="198"/>
    </location>
</feature>
<feature type="domain" description="BPTI/Kunitz inhibitor" evidence="3">
    <location>
        <begin position="40"/>
        <end position="91"/>
    </location>
</feature>
<dbReference type="STRING" id="55544.A0A4D9EM26"/>